<dbReference type="Proteomes" id="UP000284706">
    <property type="component" value="Unassembled WGS sequence"/>
</dbReference>
<dbReference type="InterPro" id="IPR000742">
    <property type="entry name" value="EGF"/>
</dbReference>
<dbReference type="InterPro" id="IPR013525">
    <property type="entry name" value="ABC2_TM"/>
</dbReference>
<feature type="transmembrane region" description="Helical" evidence="9">
    <location>
        <begin position="320"/>
        <end position="343"/>
    </location>
</feature>
<dbReference type="InterPro" id="IPR003439">
    <property type="entry name" value="ABC_transporter-like_ATP-bd"/>
</dbReference>
<evidence type="ECO:0000256" key="7">
    <source>
        <dbReference type="ARBA" id="ARBA00023136"/>
    </source>
</evidence>
<evidence type="ECO:0000256" key="10">
    <source>
        <dbReference type="SAM" id="SignalP"/>
    </source>
</evidence>
<evidence type="ECO:0000256" key="4">
    <source>
        <dbReference type="ARBA" id="ARBA00022741"/>
    </source>
</evidence>
<feature type="transmembrane region" description="Helical" evidence="9">
    <location>
        <begin position="763"/>
        <end position="787"/>
    </location>
</feature>
<dbReference type="SUPFAM" id="SSF52540">
    <property type="entry name" value="P-loop containing nucleoside triphosphate hydrolases"/>
    <property type="match status" value="1"/>
</dbReference>
<dbReference type="AlphaFoldDB" id="A0A409Y4M5"/>
<feature type="transmembrane region" description="Helical" evidence="9">
    <location>
        <begin position="962"/>
        <end position="984"/>
    </location>
</feature>
<dbReference type="Pfam" id="PF00005">
    <property type="entry name" value="ABC_tran"/>
    <property type="match status" value="1"/>
</dbReference>
<feature type="domain" description="ABC transporter" evidence="11">
    <location>
        <begin position="381"/>
        <end position="625"/>
    </location>
</feature>
<dbReference type="SMART" id="SM00382">
    <property type="entry name" value="AAA"/>
    <property type="match status" value="1"/>
</dbReference>
<feature type="transmembrane region" description="Helical" evidence="9">
    <location>
        <begin position="847"/>
        <end position="869"/>
    </location>
</feature>
<dbReference type="InParanoid" id="A0A409Y4M5"/>
<evidence type="ECO:0000256" key="6">
    <source>
        <dbReference type="ARBA" id="ARBA00022989"/>
    </source>
</evidence>
<evidence type="ECO:0000256" key="9">
    <source>
        <dbReference type="SAM" id="Phobius"/>
    </source>
</evidence>
<organism evidence="12 13">
    <name type="scientific">Gymnopilus dilepis</name>
    <dbReference type="NCBI Taxonomy" id="231916"/>
    <lineage>
        <taxon>Eukaryota</taxon>
        <taxon>Fungi</taxon>
        <taxon>Dikarya</taxon>
        <taxon>Basidiomycota</taxon>
        <taxon>Agaricomycotina</taxon>
        <taxon>Agaricomycetes</taxon>
        <taxon>Agaricomycetidae</taxon>
        <taxon>Agaricales</taxon>
        <taxon>Agaricineae</taxon>
        <taxon>Hymenogastraceae</taxon>
        <taxon>Gymnopilus</taxon>
    </lineage>
</organism>
<sequence>MMNPWTTAIYSLSFALFVHAQTCENYGIVNGSSCACPAGFGGSTCSQPGCGGTIFQGAQRPLASSLSGPYANLTASSCSCTSGWTGTGCNVCTSASACQSALSAAGSVTPNAANLGDQQGNETMICNTQARVYASSQMSCQVNNPTLQALYPLSSTLNIQRTLQPSLSPIPNATSFGVAGSIFAQLFYDGVEQFYCTANNCTQDLTTPGSGGSNWECQNLQCNCRPNATFCGGVPLQNLTSAINKLTGTLDINCGAVDNSTNSATCSFKQATLQSLFGTDGLTLNGCMFGECIRQNVIDGGGGNTASPTSSTSKSLPSGVIAGLAVVGGLVLFGLLFLALGLISQRKARRSAAEIERNRASVVWSGLSYTIPGRKNKLFGTRKGDPLEVNTDKVILDNVSGTVRPGQMMAILGPSGAGKTTLVEILAGKSKSGIISGRFGAIPEDPSLNRPLRVGFVPQQDILPPTLTVFEALLFAARLRLPESVTDKEKQERVDVLLNKLGISSIRNTRIGDVTGGKARGISGGEMRRVSIGLELIASPDVLLLDEPTSGLDSVSAARIADVLYAIAHDPVNPTPVIASVHQPSSQLYQKFDLVVVLSHGRALYSGPGSFAPAEYFSNAAPGTIPPYQQGYNVAEYLLDVATDPPVSLFQMQPSVTNTTVADVNGSPDGRESSEKNPNQSQDVIAEKETATFARHHGYARGGRPGYATTFLTQFQYLCGREWKILKRDKTLFLTHLIVAAVLGVFCGGLYFNTGITIAGFQSRVGCLFFLGALIAFSSLSALYNMVEIRPLFLRERSSAYYSPTAWLLSRFFFDMIPLRLIPTIVVSTITYWMAGLAPEAVHFFKFLLILVLYSLAMTLFNFLLGTLFQNGGIAILLSALSALYQMTYAGFFVHLNDIPPVLRWLQWICPLKYTLEALSVNEVSSGLMIVDSLQGVPVDISASLIMNLLFGFGDNNYYRDVLILMAFIIGFGVGVIGVVWFNVRERR</sequence>
<name>A0A409Y4M5_9AGAR</name>
<dbReference type="InterPro" id="IPR050352">
    <property type="entry name" value="ABCG_transporters"/>
</dbReference>
<keyword evidence="13" id="KW-1185">Reference proteome</keyword>
<dbReference type="Pfam" id="PF01061">
    <property type="entry name" value="ABC2_membrane"/>
    <property type="match status" value="1"/>
</dbReference>
<feature type="transmembrane region" description="Helical" evidence="9">
    <location>
        <begin position="731"/>
        <end position="751"/>
    </location>
</feature>
<dbReference type="STRING" id="231916.A0A409Y4M5"/>
<evidence type="ECO:0000256" key="5">
    <source>
        <dbReference type="ARBA" id="ARBA00022840"/>
    </source>
</evidence>
<dbReference type="EMBL" id="NHYE01001155">
    <property type="protein sequence ID" value="PPQ97960.1"/>
    <property type="molecule type" value="Genomic_DNA"/>
</dbReference>
<evidence type="ECO:0000313" key="13">
    <source>
        <dbReference type="Proteomes" id="UP000284706"/>
    </source>
</evidence>
<dbReference type="Gene3D" id="3.40.50.300">
    <property type="entry name" value="P-loop containing nucleotide triphosphate hydrolases"/>
    <property type="match status" value="1"/>
</dbReference>
<comment type="caution">
    <text evidence="12">The sequence shown here is derived from an EMBL/GenBank/DDBJ whole genome shotgun (WGS) entry which is preliminary data.</text>
</comment>
<evidence type="ECO:0000313" key="12">
    <source>
        <dbReference type="EMBL" id="PPQ97960.1"/>
    </source>
</evidence>
<proteinExistence type="predicted"/>
<keyword evidence="7 9" id="KW-0472">Membrane</keyword>
<dbReference type="PROSITE" id="PS00022">
    <property type="entry name" value="EGF_1"/>
    <property type="match status" value="1"/>
</dbReference>
<dbReference type="GO" id="GO:0016020">
    <property type="term" value="C:membrane"/>
    <property type="evidence" value="ECO:0007669"/>
    <property type="project" value="UniProtKB-SubCell"/>
</dbReference>
<keyword evidence="10" id="KW-0732">Signal</keyword>
<dbReference type="GO" id="GO:0005524">
    <property type="term" value="F:ATP binding"/>
    <property type="evidence" value="ECO:0007669"/>
    <property type="project" value="UniProtKB-KW"/>
</dbReference>
<keyword evidence="3 9" id="KW-0812">Transmembrane</keyword>
<reference evidence="12 13" key="1">
    <citation type="journal article" date="2018" name="Evol. Lett.">
        <title>Horizontal gene cluster transfer increased hallucinogenic mushroom diversity.</title>
        <authorList>
            <person name="Reynolds H.T."/>
            <person name="Vijayakumar V."/>
            <person name="Gluck-Thaler E."/>
            <person name="Korotkin H.B."/>
            <person name="Matheny P.B."/>
            <person name="Slot J.C."/>
        </authorList>
    </citation>
    <scope>NUCLEOTIDE SEQUENCE [LARGE SCALE GENOMIC DNA]</scope>
    <source>
        <strain evidence="12 13">SRW20</strain>
    </source>
</reference>
<keyword evidence="2" id="KW-0813">Transport</keyword>
<gene>
    <name evidence="12" type="ORF">CVT26_003109</name>
</gene>
<feature type="transmembrane region" description="Helical" evidence="9">
    <location>
        <begin position="808"/>
        <end position="835"/>
    </location>
</feature>
<evidence type="ECO:0000256" key="3">
    <source>
        <dbReference type="ARBA" id="ARBA00022692"/>
    </source>
</evidence>
<comment type="subcellular location">
    <subcellularLocation>
        <location evidence="1">Membrane</location>
        <topology evidence="1">Multi-pass membrane protein</topology>
    </subcellularLocation>
</comment>
<dbReference type="GO" id="GO:0016887">
    <property type="term" value="F:ATP hydrolysis activity"/>
    <property type="evidence" value="ECO:0007669"/>
    <property type="project" value="InterPro"/>
</dbReference>
<dbReference type="PROSITE" id="PS00211">
    <property type="entry name" value="ABC_TRANSPORTER_1"/>
    <property type="match status" value="1"/>
</dbReference>
<dbReference type="InterPro" id="IPR017871">
    <property type="entry name" value="ABC_transporter-like_CS"/>
</dbReference>
<keyword evidence="5" id="KW-0067">ATP-binding</keyword>
<protein>
    <recommendedName>
        <fullName evidence="11">ABC transporter domain-containing protein</fullName>
    </recommendedName>
</protein>
<evidence type="ECO:0000256" key="2">
    <source>
        <dbReference type="ARBA" id="ARBA00022448"/>
    </source>
</evidence>
<dbReference type="GO" id="GO:0140359">
    <property type="term" value="F:ABC-type transporter activity"/>
    <property type="evidence" value="ECO:0007669"/>
    <property type="project" value="InterPro"/>
</dbReference>
<keyword evidence="6 9" id="KW-1133">Transmembrane helix</keyword>
<evidence type="ECO:0000259" key="11">
    <source>
        <dbReference type="PROSITE" id="PS50893"/>
    </source>
</evidence>
<dbReference type="PANTHER" id="PTHR48041">
    <property type="entry name" value="ABC TRANSPORTER G FAMILY MEMBER 28"/>
    <property type="match status" value="1"/>
</dbReference>
<evidence type="ECO:0000256" key="1">
    <source>
        <dbReference type="ARBA" id="ARBA00004141"/>
    </source>
</evidence>
<accession>A0A409Y4M5</accession>
<feature type="signal peptide" evidence="10">
    <location>
        <begin position="1"/>
        <end position="20"/>
    </location>
</feature>
<dbReference type="PROSITE" id="PS50893">
    <property type="entry name" value="ABC_TRANSPORTER_2"/>
    <property type="match status" value="1"/>
</dbReference>
<dbReference type="InterPro" id="IPR003593">
    <property type="entry name" value="AAA+_ATPase"/>
</dbReference>
<feature type="transmembrane region" description="Helical" evidence="9">
    <location>
        <begin position="876"/>
        <end position="896"/>
    </location>
</feature>
<feature type="region of interest" description="Disordered" evidence="8">
    <location>
        <begin position="660"/>
        <end position="682"/>
    </location>
</feature>
<dbReference type="PANTHER" id="PTHR48041:SF139">
    <property type="entry name" value="PROTEIN SCARLET"/>
    <property type="match status" value="1"/>
</dbReference>
<keyword evidence="4" id="KW-0547">Nucleotide-binding</keyword>
<dbReference type="InterPro" id="IPR027417">
    <property type="entry name" value="P-loop_NTPase"/>
</dbReference>
<dbReference type="OrthoDB" id="66620at2759"/>
<evidence type="ECO:0000256" key="8">
    <source>
        <dbReference type="SAM" id="MobiDB-lite"/>
    </source>
</evidence>
<dbReference type="PROSITE" id="PS01186">
    <property type="entry name" value="EGF_2"/>
    <property type="match status" value="1"/>
</dbReference>
<feature type="chain" id="PRO_5019092156" description="ABC transporter domain-containing protein" evidence="10">
    <location>
        <begin position="21"/>
        <end position="988"/>
    </location>
</feature>